<dbReference type="InterPro" id="IPR009010">
    <property type="entry name" value="Asp_de-COase-like_dom_sf"/>
</dbReference>
<dbReference type="GO" id="GO:0043546">
    <property type="term" value="F:molybdopterin cofactor binding"/>
    <property type="evidence" value="ECO:0007669"/>
    <property type="project" value="InterPro"/>
</dbReference>
<dbReference type="InterPro" id="IPR006657">
    <property type="entry name" value="MoPterin_dinucl-bd_dom"/>
</dbReference>
<name>A0A1I5U0W9_9PSEU</name>
<dbReference type="Pfam" id="PF00111">
    <property type="entry name" value="Fer2"/>
    <property type="match status" value="1"/>
</dbReference>
<dbReference type="InterPro" id="IPR050612">
    <property type="entry name" value="Prok_Mopterin_Oxidored"/>
</dbReference>
<dbReference type="Pfam" id="PF00970">
    <property type="entry name" value="FAD_binding_6"/>
    <property type="match status" value="1"/>
</dbReference>
<dbReference type="PANTHER" id="PTHR43742">
    <property type="entry name" value="TRIMETHYLAMINE-N-OXIDE REDUCTASE"/>
    <property type="match status" value="1"/>
</dbReference>
<feature type="region of interest" description="Disordered" evidence="6">
    <location>
        <begin position="53"/>
        <end position="75"/>
    </location>
</feature>
<dbReference type="Gene3D" id="3.10.20.30">
    <property type="match status" value="1"/>
</dbReference>
<dbReference type="SUPFAM" id="SSF53706">
    <property type="entry name" value="Formate dehydrogenase/DMSO reductase, domains 1-3"/>
    <property type="match status" value="1"/>
</dbReference>
<dbReference type="CDD" id="cd00207">
    <property type="entry name" value="fer2"/>
    <property type="match status" value="1"/>
</dbReference>
<dbReference type="Gene3D" id="3.40.228.10">
    <property type="entry name" value="Dimethylsulfoxide Reductase, domain 2"/>
    <property type="match status" value="1"/>
</dbReference>
<dbReference type="SUPFAM" id="SSF54292">
    <property type="entry name" value="2Fe-2S ferredoxin-like"/>
    <property type="match status" value="1"/>
</dbReference>
<dbReference type="Gene3D" id="3.40.50.740">
    <property type="match status" value="2"/>
</dbReference>
<dbReference type="Gene3D" id="2.40.40.20">
    <property type="match status" value="1"/>
</dbReference>
<dbReference type="InterPro" id="IPR006963">
    <property type="entry name" value="Mopterin_OxRdtase_4Fe-4S_dom"/>
</dbReference>
<evidence type="ECO:0000256" key="1">
    <source>
        <dbReference type="ARBA" id="ARBA00010312"/>
    </source>
</evidence>
<evidence type="ECO:0000259" key="8">
    <source>
        <dbReference type="PROSITE" id="PS51384"/>
    </source>
</evidence>
<dbReference type="InterPro" id="IPR006656">
    <property type="entry name" value="Mopterin_OxRdtase"/>
</dbReference>
<dbReference type="SUPFAM" id="SSF52343">
    <property type="entry name" value="Ferredoxin reductase-like, C-terminal NADP-linked domain"/>
    <property type="match status" value="1"/>
</dbReference>
<keyword evidence="4" id="KW-0408">Iron</keyword>
<evidence type="ECO:0000259" key="7">
    <source>
        <dbReference type="PROSITE" id="PS51085"/>
    </source>
</evidence>
<dbReference type="Proteomes" id="UP000199137">
    <property type="component" value="Unassembled WGS sequence"/>
</dbReference>
<feature type="domain" description="FAD-binding FR-type" evidence="8">
    <location>
        <begin position="780"/>
        <end position="884"/>
    </location>
</feature>
<reference evidence="10 11" key="1">
    <citation type="submission" date="2016-10" db="EMBL/GenBank/DDBJ databases">
        <authorList>
            <person name="de Groot N.N."/>
        </authorList>
    </citation>
    <scope>NUCLEOTIDE SEQUENCE [LARGE SCALE GENOMIC DNA]</scope>
    <source>
        <strain evidence="10 11">DSM 44637</strain>
    </source>
</reference>
<dbReference type="InterPro" id="IPR001433">
    <property type="entry name" value="OxRdtase_FAD/NAD-bd"/>
</dbReference>
<feature type="domain" description="2Fe-2S ferredoxin-type" evidence="7">
    <location>
        <begin position="1029"/>
        <end position="1111"/>
    </location>
</feature>
<protein>
    <submittedName>
        <fullName evidence="10">Anaerobic selenocysteine-containing dehydrogenase</fullName>
    </submittedName>
</protein>
<dbReference type="Gene3D" id="2.40.30.10">
    <property type="entry name" value="Translation factors"/>
    <property type="match status" value="1"/>
</dbReference>
<dbReference type="GO" id="GO:0046872">
    <property type="term" value="F:metal ion binding"/>
    <property type="evidence" value="ECO:0007669"/>
    <property type="project" value="UniProtKB-KW"/>
</dbReference>
<evidence type="ECO:0000256" key="4">
    <source>
        <dbReference type="ARBA" id="ARBA00023004"/>
    </source>
</evidence>
<dbReference type="RefSeq" id="WP_093575030.1">
    <property type="nucleotide sequence ID" value="NZ_FOWC01000007.1"/>
</dbReference>
<dbReference type="Pfam" id="PF04879">
    <property type="entry name" value="Molybdop_Fe4S4"/>
    <property type="match status" value="1"/>
</dbReference>
<dbReference type="EMBL" id="FOWC01000007">
    <property type="protein sequence ID" value="SFP88924.1"/>
    <property type="molecule type" value="Genomic_DNA"/>
</dbReference>
<keyword evidence="3" id="KW-0479">Metal-binding</keyword>
<sequence length="1111" mass="120163">MPEIRGYCTLCRSRCGAVYTVENGALRGVRPDPAHPTGAALCPKGRAAPELVHSPERLRRPLRRTTPKSDPDPRWREISWDEALSEIAERLGGIRATSGAEAVAFSVTSPSGTPMSDAIDWVERFIRLFGSPNTLYATEICNWHKDYAHAFTFGSGLPAPDYAGTEFAVLWGHNPAKAWLAQSAALAEARTPKLAVVDPRRTASAVRAEHWLRVRPGTDGALALGVARALLERRGHDEAFVRSWTNAPLLVRTDTGRFLRAAEIDPAAAGFAVWDEVACRAEPYDPNYPASGPERFALHGNRRVRTVTGPVDCVPAFEHYAQACAAWPLDRTEAVTTVEAPAIAAFAADLAEAKSVTYAAWSGVGQHANATQTERAIATLYALTGSYDSPGGNVVLPKLPVAPVTSADQLAPQQRAKALGLREFPLGPPEQGWVTARDFCRAVLDGKPYPVRALVSFGGNLLLSQPDPHRTAEALRRLEFAVHLDLFENPTARFADLLLPVQTPWEHEAVKAGFEISRAAQEHVQLRPRMTDPVGESRSDTEVVFELAGLLGMGAEFFDGRVEDGWDHQLAPLGLTAAQLRARPGGVDLPLRTEYRKYAERAENGTVTGFATPTRRVELYSERLAEHGQPAVPAAEPPVPDVRHPLVLTCAKNGYFCHSQHRGISSLRKRSPEPAVDLSAELAAARGIEDGQWVRITTASAEVRMRARIDPALHRDVVVAEYGWWQPAPDLALPGSNALKDGGTNYNLLVGDEAHDPVSGSVPLRSTFCDVRPDEPEPWTGQREFAVERAELETEDIRSVRLRPVDGRAVPQFRAGQHITVAWPDAPGLTRSYSLTGSAKAADGGYAIAVRRVPGGQFSPAVHDRLQPGTRLLVTAPSGGFALPTVHSRPIVLLAAGIGITPFLSYLESLEPASAPEIVLHHGSRDRSRHAFRERIAGLAARLPSVQTVDHYSSPGPGESCDFTGRITADRLDADLIRRRARFYLCGPESMLDELTAGLTERGVPRFDIFTEKFHAAPAPVHIPDDATATVRFARSGREATWRAGDGDLLRFAEASGVALPSGCRLGQCESCAVQVLAGTVAHLVAIADDLPADQCLSCQAVPTADVVLDA</sequence>
<dbReference type="InterPro" id="IPR017927">
    <property type="entry name" value="FAD-bd_FR_type"/>
</dbReference>
<feature type="domain" description="4Fe-4S Mo/W bis-MGD-type" evidence="9">
    <location>
        <begin position="1"/>
        <end position="56"/>
    </location>
</feature>
<dbReference type="PRINTS" id="PR00409">
    <property type="entry name" value="PHDIOXRDTASE"/>
</dbReference>
<dbReference type="InterPro" id="IPR036010">
    <property type="entry name" value="2Fe-2S_ferredoxin-like_sf"/>
</dbReference>
<dbReference type="InterPro" id="IPR012675">
    <property type="entry name" value="Beta-grasp_dom_sf"/>
</dbReference>
<keyword evidence="2" id="KW-0001">2Fe-2S</keyword>
<dbReference type="STRING" id="112413.SAMN05421854_107344"/>
<dbReference type="SUPFAM" id="SSF50692">
    <property type="entry name" value="ADC-like"/>
    <property type="match status" value="1"/>
</dbReference>
<evidence type="ECO:0000313" key="11">
    <source>
        <dbReference type="Proteomes" id="UP000199137"/>
    </source>
</evidence>
<dbReference type="InterPro" id="IPR001041">
    <property type="entry name" value="2Fe-2S_ferredoxin-type"/>
</dbReference>
<dbReference type="Gene3D" id="3.40.50.80">
    <property type="entry name" value="Nucleotide-binding domain of ferredoxin-NADP reductase (FNR) module"/>
    <property type="match status" value="1"/>
</dbReference>
<evidence type="ECO:0000259" key="9">
    <source>
        <dbReference type="PROSITE" id="PS51669"/>
    </source>
</evidence>
<dbReference type="PROSITE" id="PS51384">
    <property type="entry name" value="FAD_FR"/>
    <property type="match status" value="1"/>
</dbReference>
<dbReference type="InterPro" id="IPR039261">
    <property type="entry name" value="FNR_nucleotide-bd"/>
</dbReference>
<dbReference type="Pfam" id="PF01568">
    <property type="entry name" value="Molydop_binding"/>
    <property type="match status" value="1"/>
</dbReference>
<dbReference type="PROSITE" id="PS51669">
    <property type="entry name" value="4FE4S_MOW_BIS_MGD"/>
    <property type="match status" value="1"/>
</dbReference>
<dbReference type="InterPro" id="IPR017938">
    <property type="entry name" value="Riboflavin_synthase-like_b-brl"/>
</dbReference>
<dbReference type="OrthoDB" id="7376058at2"/>
<dbReference type="AlphaFoldDB" id="A0A1I5U0W9"/>
<evidence type="ECO:0000313" key="10">
    <source>
        <dbReference type="EMBL" id="SFP88924.1"/>
    </source>
</evidence>
<dbReference type="Pfam" id="PF00384">
    <property type="entry name" value="Molybdopterin"/>
    <property type="match status" value="1"/>
</dbReference>
<dbReference type="Pfam" id="PF00175">
    <property type="entry name" value="NAD_binding_1"/>
    <property type="match status" value="1"/>
</dbReference>
<comment type="similarity">
    <text evidence="1">Belongs to the prokaryotic molybdopterin-containing oxidoreductase family.</text>
</comment>
<dbReference type="GO" id="GO:0016491">
    <property type="term" value="F:oxidoreductase activity"/>
    <property type="evidence" value="ECO:0007669"/>
    <property type="project" value="InterPro"/>
</dbReference>
<keyword evidence="5" id="KW-0411">Iron-sulfur</keyword>
<proteinExistence type="inferred from homology"/>
<dbReference type="CDD" id="cd06184">
    <property type="entry name" value="flavohem_like_fad_nad_binding"/>
    <property type="match status" value="1"/>
</dbReference>
<evidence type="ECO:0000256" key="3">
    <source>
        <dbReference type="ARBA" id="ARBA00022723"/>
    </source>
</evidence>
<accession>A0A1I5U0W9</accession>
<dbReference type="SUPFAM" id="SSF63380">
    <property type="entry name" value="Riboflavin synthase domain-like"/>
    <property type="match status" value="1"/>
</dbReference>
<organism evidence="10 11">
    <name type="scientific">Amycolatopsis rubida</name>
    <dbReference type="NCBI Taxonomy" id="112413"/>
    <lineage>
        <taxon>Bacteria</taxon>
        <taxon>Bacillati</taxon>
        <taxon>Actinomycetota</taxon>
        <taxon>Actinomycetes</taxon>
        <taxon>Pseudonocardiales</taxon>
        <taxon>Pseudonocardiaceae</taxon>
        <taxon>Amycolatopsis</taxon>
    </lineage>
</organism>
<evidence type="ECO:0000256" key="2">
    <source>
        <dbReference type="ARBA" id="ARBA00022714"/>
    </source>
</evidence>
<gene>
    <name evidence="10" type="ORF">SAMN05421854_107344</name>
</gene>
<dbReference type="CDD" id="cd02781">
    <property type="entry name" value="MopB_CT_Acetylene-hydratase"/>
    <property type="match status" value="1"/>
</dbReference>
<dbReference type="Gene3D" id="2.20.25.90">
    <property type="entry name" value="ADC-like domains"/>
    <property type="match status" value="1"/>
</dbReference>
<dbReference type="InterPro" id="IPR037949">
    <property type="entry name" value="MopB_CT_Acetylene-hydratase"/>
</dbReference>
<dbReference type="GO" id="GO:0018818">
    <property type="term" value="F:acetylene hydratase activity"/>
    <property type="evidence" value="ECO:0007669"/>
    <property type="project" value="InterPro"/>
</dbReference>
<evidence type="ECO:0000256" key="6">
    <source>
        <dbReference type="SAM" id="MobiDB-lite"/>
    </source>
</evidence>
<dbReference type="PANTHER" id="PTHR43742:SF6">
    <property type="entry name" value="OXIDOREDUCTASE YYAE-RELATED"/>
    <property type="match status" value="1"/>
</dbReference>
<evidence type="ECO:0000256" key="5">
    <source>
        <dbReference type="ARBA" id="ARBA00023014"/>
    </source>
</evidence>
<dbReference type="SMART" id="SM00926">
    <property type="entry name" value="Molybdop_Fe4S4"/>
    <property type="match status" value="1"/>
</dbReference>
<dbReference type="PROSITE" id="PS51085">
    <property type="entry name" value="2FE2S_FER_2"/>
    <property type="match status" value="1"/>
</dbReference>
<dbReference type="GO" id="GO:0051537">
    <property type="term" value="F:2 iron, 2 sulfur cluster binding"/>
    <property type="evidence" value="ECO:0007669"/>
    <property type="project" value="UniProtKB-KW"/>
</dbReference>
<dbReference type="InterPro" id="IPR008333">
    <property type="entry name" value="Cbr1-like_FAD-bd_dom"/>
</dbReference>